<evidence type="ECO:0000313" key="6">
    <source>
        <dbReference type="EMBL" id="CAB9497363.1"/>
    </source>
</evidence>
<dbReference type="Gene3D" id="3.40.50.300">
    <property type="entry name" value="P-loop containing nucleotide triphosphate hydrolases"/>
    <property type="match status" value="1"/>
</dbReference>
<reference evidence="6" key="1">
    <citation type="submission" date="2020-06" db="EMBL/GenBank/DDBJ databases">
        <authorList>
            <consortium name="Plant Systems Biology data submission"/>
        </authorList>
    </citation>
    <scope>NUCLEOTIDE SEQUENCE</scope>
    <source>
        <strain evidence="6">D6</strain>
    </source>
</reference>
<dbReference type="GO" id="GO:0006139">
    <property type="term" value="P:nucleobase-containing compound metabolic process"/>
    <property type="evidence" value="ECO:0007669"/>
    <property type="project" value="InterPro"/>
</dbReference>
<keyword evidence="5" id="KW-0732">Signal</keyword>
<dbReference type="InterPro" id="IPR027417">
    <property type="entry name" value="P-loop_NTPase"/>
</dbReference>
<dbReference type="CDD" id="cd01428">
    <property type="entry name" value="ADK"/>
    <property type="match status" value="1"/>
</dbReference>
<dbReference type="SUPFAM" id="SSF52540">
    <property type="entry name" value="P-loop containing nucleoside triphosphate hydrolases"/>
    <property type="match status" value="1"/>
</dbReference>
<dbReference type="Pfam" id="PF00406">
    <property type="entry name" value="ADK"/>
    <property type="match status" value="1"/>
</dbReference>
<evidence type="ECO:0000256" key="1">
    <source>
        <dbReference type="ARBA" id="ARBA00022679"/>
    </source>
</evidence>
<comment type="caution">
    <text evidence="6">The sequence shown here is derived from an EMBL/GenBank/DDBJ whole genome shotgun (WGS) entry which is preliminary data.</text>
</comment>
<dbReference type="HAMAP" id="MF_00235">
    <property type="entry name" value="Adenylate_kinase_Adk"/>
    <property type="match status" value="1"/>
</dbReference>
<dbReference type="EMBL" id="CAICTM010000018">
    <property type="protein sequence ID" value="CAB9497363.1"/>
    <property type="molecule type" value="Genomic_DNA"/>
</dbReference>
<protein>
    <submittedName>
        <fullName evidence="6">Adenylate kinase</fullName>
    </submittedName>
</protein>
<dbReference type="GO" id="GO:0019205">
    <property type="term" value="F:nucleobase-containing compound kinase activity"/>
    <property type="evidence" value="ECO:0007669"/>
    <property type="project" value="InterPro"/>
</dbReference>
<keyword evidence="7" id="KW-1185">Reference proteome</keyword>
<dbReference type="InterPro" id="IPR000850">
    <property type="entry name" value="Adenylat/UMP-CMP_kin"/>
</dbReference>
<keyword evidence="1 4" id="KW-0808">Transferase</keyword>
<accession>A0A9N8H0C9</accession>
<evidence type="ECO:0000256" key="5">
    <source>
        <dbReference type="SAM" id="SignalP"/>
    </source>
</evidence>
<dbReference type="GO" id="GO:0005524">
    <property type="term" value="F:ATP binding"/>
    <property type="evidence" value="ECO:0007669"/>
    <property type="project" value="InterPro"/>
</dbReference>
<dbReference type="PRINTS" id="PR00094">
    <property type="entry name" value="ADENYLTKNASE"/>
</dbReference>
<dbReference type="AlphaFoldDB" id="A0A9N8H0C9"/>
<dbReference type="Proteomes" id="UP001153069">
    <property type="component" value="Unassembled WGS sequence"/>
</dbReference>
<dbReference type="PROSITE" id="PS00113">
    <property type="entry name" value="ADENYLATE_KINASE"/>
    <property type="match status" value="1"/>
</dbReference>
<gene>
    <name evidence="6" type="ORF">SEMRO_18_G013140.1</name>
</gene>
<dbReference type="PANTHER" id="PTHR23359">
    <property type="entry name" value="NUCLEOTIDE KINASE"/>
    <property type="match status" value="1"/>
</dbReference>
<evidence type="ECO:0000313" key="7">
    <source>
        <dbReference type="Proteomes" id="UP001153069"/>
    </source>
</evidence>
<organism evidence="6 7">
    <name type="scientific">Seminavis robusta</name>
    <dbReference type="NCBI Taxonomy" id="568900"/>
    <lineage>
        <taxon>Eukaryota</taxon>
        <taxon>Sar</taxon>
        <taxon>Stramenopiles</taxon>
        <taxon>Ochrophyta</taxon>
        <taxon>Bacillariophyta</taxon>
        <taxon>Bacillariophyceae</taxon>
        <taxon>Bacillariophycidae</taxon>
        <taxon>Naviculales</taxon>
        <taxon>Naviculaceae</taxon>
        <taxon>Seminavis</taxon>
    </lineage>
</organism>
<dbReference type="InterPro" id="IPR033690">
    <property type="entry name" value="Adenylat_kinase_CS"/>
</dbReference>
<feature type="signal peptide" evidence="5">
    <location>
        <begin position="1"/>
        <end position="21"/>
    </location>
</feature>
<feature type="chain" id="PRO_5040499100" evidence="5">
    <location>
        <begin position="22"/>
        <end position="252"/>
    </location>
</feature>
<evidence type="ECO:0000256" key="4">
    <source>
        <dbReference type="RuleBase" id="RU003330"/>
    </source>
</evidence>
<keyword evidence="2" id="KW-0547">Nucleotide-binding</keyword>
<sequence length="252" mass="27328">MSPKGFCPFSLFLFAVTAGIATTSMSKSKKSSNKKKQTPSLPACTVIFVVGAPGTGKGTQCQLLIEKYPQWTHLSAGDLLRAERKRAQAAQAGKGDGGDLELANTIEACINAGQLVPSSITVRLLEKGMTTSFAANGATHFLVDGFPRGQDNIDAWDAHMTPQQHRVVKVLDFTCPEEVLVGRLLERGKSSGRSDDNIETIRKRFATHVQACKPVLERYTNDGILETIGSDRSVDEIFAQVETVVMESTKKQ</sequence>
<comment type="similarity">
    <text evidence="4">Belongs to the adenylate kinase family.</text>
</comment>
<evidence type="ECO:0000256" key="3">
    <source>
        <dbReference type="ARBA" id="ARBA00022777"/>
    </source>
</evidence>
<name>A0A9N8H0C9_9STRA</name>
<keyword evidence="3 4" id="KW-0418">Kinase</keyword>
<evidence type="ECO:0000256" key="2">
    <source>
        <dbReference type="ARBA" id="ARBA00022741"/>
    </source>
</evidence>
<proteinExistence type="inferred from homology"/>
<dbReference type="OrthoDB" id="442176at2759"/>